<evidence type="ECO:0000256" key="5">
    <source>
        <dbReference type="ARBA" id="ARBA00022519"/>
    </source>
</evidence>
<dbReference type="SUPFAM" id="SSF74653">
    <property type="entry name" value="TolA/TonB C-terminal domain"/>
    <property type="match status" value="1"/>
</dbReference>
<dbReference type="PANTHER" id="PTHR33446:SF2">
    <property type="entry name" value="PROTEIN TONB"/>
    <property type="match status" value="1"/>
</dbReference>
<dbReference type="AlphaFoldDB" id="A0A379G3A3"/>
<reference evidence="13 14" key="1">
    <citation type="submission" date="2018-06" db="EMBL/GenBank/DDBJ databases">
        <authorList>
            <consortium name="Pathogen Informatics"/>
            <person name="Doyle S."/>
        </authorList>
    </citation>
    <scope>NUCLEOTIDE SEQUENCE [LARGE SCALE GENOMIC DNA]</scope>
    <source>
        <strain evidence="13 14">NCTC12026</strain>
    </source>
</reference>
<dbReference type="GO" id="GO:0015891">
    <property type="term" value="P:siderophore transport"/>
    <property type="evidence" value="ECO:0007669"/>
    <property type="project" value="InterPro"/>
</dbReference>
<dbReference type="RefSeq" id="WP_112836724.1">
    <property type="nucleotide sequence ID" value="NZ_JAOXBK010000152.1"/>
</dbReference>
<dbReference type="Proteomes" id="UP000255129">
    <property type="component" value="Unassembled WGS sequence"/>
</dbReference>
<keyword evidence="7 10" id="KW-0653">Protein transport</keyword>
<dbReference type="PROSITE" id="PS52015">
    <property type="entry name" value="TONB_CTD"/>
    <property type="match status" value="1"/>
</dbReference>
<dbReference type="PANTHER" id="PTHR33446">
    <property type="entry name" value="PROTEIN TONB-RELATED"/>
    <property type="match status" value="1"/>
</dbReference>
<dbReference type="GO" id="GO:0098797">
    <property type="term" value="C:plasma membrane protein complex"/>
    <property type="evidence" value="ECO:0007669"/>
    <property type="project" value="TreeGrafter"/>
</dbReference>
<keyword evidence="3 10" id="KW-0813">Transport</keyword>
<evidence type="ECO:0000256" key="3">
    <source>
        <dbReference type="ARBA" id="ARBA00022448"/>
    </source>
</evidence>
<name>A0A379G3A3_9GAMM</name>
<feature type="region of interest" description="Disordered" evidence="11">
    <location>
        <begin position="88"/>
        <end position="146"/>
    </location>
</feature>
<evidence type="ECO:0000256" key="8">
    <source>
        <dbReference type="ARBA" id="ARBA00022989"/>
    </source>
</evidence>
<keyword evidence="8 10" id="KW-1133">Transmembrane helix</keyword>
<evidence type="ECO:0000256" key="2">
    <source>
        <dbReference type="ARBA" id="ARBA00006555"/>
    </source>
</evidence>
<keyword evidence="5 10" id="KW-0997">Cell inner membrane</keyword>
<dbReference type="InterPro" id="IPR006260">
    <property type="entry name" value="TonB/TolA_C"/>
</dbReference>
<dbReference type="GO" id="GO:0031992">
    <property type="term" value="F:energy transducer activity"/>
    <property type="evidence" value="ECO:0007669"/>
    <property type="project" value="InterPro"/>
</dbReference>
<comment type="similarity">
    <text evidence="2 10">Belongs to the TonB family.</text>
</comment>
<organism evidence="13 14">
    <name type="scientific">Providencia rustigianii</name>
    <dbReference type="NCBI Taxonomy" id="158850"/>
    <lineage>
        <taxon>Bacteria</taxon>
        <taxon>Pseudomonadati</taxon>
        <taxon>Pseudomonadota</taxon>
        <taxon>Gammaproteobacteria</taxon>
        <taxon>Enterobacterales</taxon>
        <taxon>Morganellaceae</taxon>
        <taxon>Providencia</taxon>
    </lineage>
</organism>
<dbReference type="GO" id="GO:0015031">
    <property type="term" value="P:protein transport"/>
    <property type="evidence" value="ECO:0007669"/>
    <property type="project" value="UniProtKB-UniRule"/>
</dbReference>
<dbReference type="GO" id="GO:0030288">
    <property type="term" value="C:outer membrane-bounded periplasmic space"/>
    <property type="evidence" value="ECO:0007669"/>
    <property type="project" value="InterPro"/>
</dbReference>
<feature type="transmembrane region" description="Helical" evidence="10">
    <location>
        <begin position="6"/>
        <end position="28"/>
    </location>
</feature>
<keyword evidence="6 10" id="KW-0812">Transmembrane</keyword>
<dbReference type="EMBL" id="UGUA01000002">
    <property type="protein sequence ID" value="SUC35500.1"/>
    <property type="molecule type" value="Genomic_DNA"/>
</dbReference>
<keyword evidence="9 10" id="KW-0472">Membrane</keyword>
<evidence type="ECO:0000259" key="12">
    <source>
        <dbReference type="PROSITE" id="PS52015"/>
    </source>
</evidence>
<comment type="subcellular location">
    <subcellularLocation>
        <location evidence="1 10">Cell inner membrane</location>
        <topology evidence="1 10">Single-pass membrane protein</topology>
        <orientation evidence="1 10">Periplasmic side</orientation>
    </subcellularLocation>
</comment>
<gene>
    <name evidence="13" type="primary">tonB_1</name>
    <name evidence="13" type="ORF">NCTC12026_01897</name>
</gene>
<keyword evidence="4 10" id="KW-1003">Cell membrane</keyword>
<evidence type="ECO:0000256" key="6">
    <source>
        <dbReference type="ARBA" id="ARBA00022692"/>
    </source>
</evidence>
<evidence type="ECO:0000313" key="14">
    <source>
        <dbReference type="Proteomes" id="UP000255129"/>
    </source>
</evidence>
<evidence type="ECO:0000256" key="9">
    <source>
        <dbReference type="ARBA" id="ARBA00023136"/>
    </source>
</evidence>
<feature type="domain" description="TonB C-terminal" evidence="12">
    <location>
        <begin position="171"/>
        <end position="259"/>
    </location>
</feature>
<proteinExistence type="inferred from homology"/>
<feature type="compositionally biased region" description="Polar residues" evidence="11">
    <location>
        <begin position="90"/>
        <end position="99"/>
    </location>
</feature>
<dbReference type="GO" id="GO:0055085">
    <property type="term" value="P:transmembrane transport"/>
    <property type="evidence" value="ECO:0007669"/>
    <property type="project" value="InterPro"/>
</dbReference>
<dbReference type="InterPro" id="IPR051045">
    <property type="entry name" value="TonB-dependent_transducer"/>
</dbReference>
<evidence type="ECO:0000256" key="7">
    <source>
        <dbReference type="ARBA" id="ARBA00022927"/>
    </source>
</evidence>
<dbReference type="NCBIfam" id="TIGR01352">
    <property type="entry name" value="tonB_Cterm"/>
    <property type="match status" value="1"/>
</dbReference>
<comment type="function">
    <text evidence="10">Interacts with outer membrane receptor proteins that carry out high-affinity binding and energy dependent uptake into the periplasmic space of specific substrates. It could act to transduce energy from the cytoplasmic membrane to specific energy-requiring processes in the outer membrane, resulting in the release into the periplasm of ligands bound by these outer membrane proteins.</text>
</comment>
<evidence type="ECO:0000256" key="11">
    <source>
        <dbReference type="SAM" id="MobiDB-lite"/>
    </source>
</evidence>
<evidence type="ECO:0000256" key="10">
    <source>
        <dbReference type="RuleBase" id="RU362123"/>
    </source>
</evidence>
<dbReference type="InterPro" id="IPR003538">
    <property type="entry name" value="TonB"/>
</dbReference>
<protein>
    <recommendedName>
        <fullName evidence="10">Protein TonB</fullName>
    </recommendedName>
</protein>
<accession>A0A379G3A3</accession>
<feature type="compositionally biased region" description="Basic and acidic residues" evidence="11">
    <location>
        <begin position="101"/>
        <end position="129"/>
    </location>
</feature>
<dbReference type="InterPro" id="IPR037682">
    <property type="entry name" value="TonB_C"/>
</dbReference>
<dbReference type="Pfam" id="PF03544">
    <property type="entry name" value="TonB_C"/>
    <property type="match status" value="1"/>
</dbReference>
<dbReference type="Gene3D" id="3.30.1150.10">
    <property type="match status" value="1"/>
</dbReference>
<evidence type="ECO:0000256" key="4">
    <source>
        <dbReference type="ARBA" id="ARBA00022475"/>
    </source>
</evidence>
<evidence type="ECO:0000313" key="13">
    <source>
        <dbReference type="EMBL" id="SUC35500.1"/>
    </source>
</evidence>
<evidence type="ECO:0000256" key="1">
    <source>
        <dbReference type="ARBA" id="ARBA00004383"/>
    </source>
</evidence>
<dbReference type="PRINTS" id="PR01374">
    <property type="entry name" value="TONBPROTEIN"/>
</dbReference>
<dbReference type="OrthoDB" id="9115347at2"/>
<sequence length="259" mass="29333">MKYSRIYYGLLLSGLLHCVIIYFCFFAFNSLSFKMTAPLISPVVTVALSQFLIEQQVSIPKETVSVVGDEFNAIEEFEYANIKVSKQHSHQNNASNTIAEKTPKEVKSEKCNPLKNKEKPEEKAKKESPWDDLQTQRAKEGESKVNSLAAGLQGDLSHFSDGENNTNTKQRYLDKIKREIDSHKQYPRRARKMRIQGGVQIRFQLTSQGEIVNASVVSSEKSQFFESTILDAIRRCKPLGPPPKGLGRNMDLQINFSLD</sequence>
<keyword evidence="10" id="KW-0735">Signal-anchor</keyword>